<dbReference type="Proteomes" id="UP001596996">
    <property type="component" value="Unassembled WGS sequence"/>
</dbReference>
<evidence type="ECO:0000256" key="7">
    <source>
        <dbReference type="ARBA" id="ARBA00022801"/>
    </source>
</evidence>
<dbReference type="RefSeq" id="WP_380820134.1">
    <property type="nucleotide sequence ID" value="NZ_JBHTJN010000009.1"/>
</dbReference>
<dbReference type="EC" id="3.4.11.9" evidence="4"/>
<keyword evidence="9" id="KW-0464">Manganese</keyword>
<dbReference type="InterPro" id="IPR001131">
    <property type="entry name" value="Peptidase_M24B_aminopep-P_CS"/>
</dbReference>
<dbReference type="InterPro" id="IPR000994">
    <property type="entry name" value="Pept_M24"/>
</dbReference>
<reference evidence="13" key="1">
    <citation type="journal article" date="2019" name="Int. J. Syst. Evol. Microbiol.">
        <title>The Global Catalogue of Microorganisms (GCM) 10K type strain sequencing project: providing services to taxonomists for standard genome sequencing and annotation.</title>
        <authorList>
            <consortium name="The Broad Institute Genomics Platform"/>
            <consortium name="The Broad Institute Genome Sequencing Center for Infectious Disease"/>
            <person name="Wu L."/>
            <person name="Ma J."/>
        </authorList>
    </citation>
    <scope>NUCLEOTIDE SEQUENCE [LARGE SCALE GENOMIC DNA]</scope>
    <source>
        <strain evidence="13">CCUG 61707</strain>
    </source>
</reference>
<protein>
    <recommendedName>
        <fullName evidence="4">Xaa-Pro aminopeptidase</fullName>
        <ecNumber evidence="4">3.4.11.9</ecNumber>
    </recommendedName>
</protein>
<evidence type="ECO:0000313" key="12">
    <source>
        <dbReference type="EMBL" id="MFD0966239.1"/>
    </source>
</evidence>
<evidence type="ECO:0000256" key="1">
    <source>
        <dbReference type="ARBA" id="ARBA00001424"/>
    </source>
</evidence>
<dbReference type="InterPro" id="IPR029149">
    <property type="entry name" value="Creatin/AminoP/Spt16_N"/>
</dbReference>
<evidence type="ECO:0000256" key="9">
    <source>
        <dbReference type="ARBA" id="ARBA00023211"/>
    </source>
</evidence>
<proteinExistence type="inferred from homology"/>
<keyword evidence="8" id="KW-0482">Metalloprotease</keyword>
<gene>
    <name evidence="12" type="primary">pepP</name>
    <name evidence="12" type="ORF">ACFQ02_05150</name>
</gene>
<evidence type="ECO:0000256" key="5">
    <source>
        <dbReference type="ARBA" id="ARBA00022670"/>
    </source>
</evidence>
<evidence type="ECO:0000256" key="2">
    <source>
        <dbReference type="ARBA" id="ARBA00001936"/>
    </source>
</evidence>
<keyword evidence="6 10" id="KW-0479">Metal-binding</keyword>
<organism evidence="12 13">
    <name type="scientific">Seminibacterium arietis</name>
    <dbReference type="NCBI Taxonomy" id="1173502"/>
    <lineage>
        <taxon>Bacteria</taxon>
        <taxon>Pseudomonadati</taxon>
        <taxon>Pseudomonadota</taxon>
        <taxon>Gammaproteobacteria</taxon>
        <taxon>Pasteurellales</taxon>
        <taxon>Pasteurellaceae</taxon>
        <taxon>Seminibacterium</taxon>
    </lineage>
</organism>
<evidence type="ECO:0000256" key="8">
    <source>
        <dbReference type="ARBA" id="ARBA00023049"/>
    </source>
</evidence>
<comment type="similarity">
    <text evidence="3 10">Belongs to the peptidase M24B family.</text>
</comment>
<keyword evidence="5" id="KW-0645">Protease</keyword>
<dbReference type="Pfam" id="PF00557">
    <property type="entry name" value="Peptidase_M24"/>
    <property type="match status" value="1"/>
</dbReference>
<dbReference type="InterPro" id="IPR007865">
    <property type="entry name" value="Aminopep_P_N"/>
</dbReference>
<comment type="cofactor">
    <cofactor evidence="2">
        <name>Mn(2+)</name>
        <dbReference type="ChEBI" id="CHEBI:29035"/>
    </cofactor>
</comment>
<dbReference type="NCBIfam" id="NF008131">
    <property type="entry name" value="PRK10879.1"/>
    <property type="match status" value="1"/>
</dbReference>
<evidence type="ECO:0000256" key="10">
    <source>
        <dbReference type="RuleBase" id="RU000590"/>
    </source>
</evidence>
<dbReference type="PANTHER" id="PTHR43226:SF4">
    <property type="entry name" value="XAA-PRO AMINOPEPTIDASE 3"/>
    <property type="match status" value="1"/>
</dbReference>
<keyword evidence="12" id="KW-0031">Aminopeptidase</keyword>
<dbReference type="InterPro" id="IPR036005">
    <property type="entry name" value="Creatinase/aminopeptidase-like"/>
</dbReference>
<dbReference type="Pfam" id="PF05195">
    <property type="entry name" value="AMP_N"/>
    <property type="match status" value="1"/>
</dbReference>
<accession>A0ABW3I8M9</accession>
<evidence type="ECO:0000256" key="4">
    <source>
        <dbReference type="ARBA" id="ARBA00012574"/>
    </source>
</evidence>
<dbReference type="GO" id="GO:0004177">
    <property type="term" value="F:aminopeptidase activity"/>
    <property type="evidence" value="ECO:0007669"/>
    <property type="project" value="UniProtKB-KW"/>
</dbReference>
<dbReference type="PANTHER" id="PTHR43226">
    <property type="entry name" value="XAA-PRO AMINOPEPTIDASE 3"/>
    <property type="match status" value="1"/>
</dbReference>
<dbReference type="InterPro" id="IPR052433">
    <property type="entry name" value="X-Pro_dipept-like"/>
</dbReference>
<dbReference type="SMART" id="SM01011">
    <property type="entry name" value="AMP_N"/>
    <property type="match status" value="1"/>
</dbReference>
<keyword evidence="7 12" id="KW-0378">Hydrolase</keyword>
<dbReference type="Gene3D" id="3.90.230.10">
    <property type="entry name" value="Creatinase/methionine aminopeptidase superfamily"/>
    <property type="match status" value="1"/>
</dbReference>
<comment type="catalytic activity">
    <reaction evidence="1">
        <text>Release of any N-terminal amino acid, including proline, that is linked to proline, even from a dipeptide or tripeptide.</text>
        <dbReference type="EC" id="3.4.11.9"/>
    </reaction>
</comment>
<evidence type="ECO:0000256" key="3">
    <source>
        <dbReference type="ARBA" id="ARBA00008766"/>
    </source>
</evidence>
<evidence type="ECO:0000256" key="6">
    <source>
        <dbReference type="ARBA" id="ARBA00022723"/>
    </source>
</evidence>
<keyword evidence="13" id="KW-1185">Reference proteome</keyword>
<dbReference type="SUPFAM" id="SSF53092">
    <property type="entry name" value="Creatinase/prolidase N-terminal domain"/>
    <property type="match status" value="1"/>
</dbReference>
<dbReference type="Gene3D" id="3.40.350.10">
    <property type="entry name" value="Creatinase/prolidase N-terminal domain"/>
    <property type="match status" value="1"/>
</dbReference>
<dbReference type="PROSITE" id="PS00491">
    <property type="entry name" value="PROLINE_PEPTIDASE"/>
    <property type="match status" value="1"/>
</dbReference>
<comment type="caution">
    <text evidence="12">The sequence shown here is derived from an EMBL/GenBank/DDBJ whole genome shotgun (WGS) entry which is preliminary data.</text>
</comment>
<feature type="domain" description="Aminopeptidase P N-terminal" evidence="11">
    <location>
        <begin position="9"/>
        <end position="143"/>
    </location>
</feature>
<dbReference type="CDD" id="cd01087">
    <property type="entry name" value="Prolidase"/>
    <property type="match status" value="1"/>
</dbReference>
<sequence length="440" mass="49784">MDLSYTSQIPTTEFIERRQNLLSQMKENTAAIIFSAQEQVRNNDCHYPFRQDSYFWYLTGFNEPDSALLLIKANGATQSILFLRPSDPLMETWHGRRLGLQNAPQKLSIDNAYSIDDFSTQFFKLTKNLTALYHKNMQQVWGDKLLAESKAEFSEICCWSPILDEMRLFKSANEIALMQQAGQISALAHIRAMKQTRPNRTEAEIEGEILHEFSRFGAKFASYNSIVAGGDNACILHYTENDQALKDGELLLIDAGCEFAMYAGDITRTFPINGKFTQPQREIYEIVLAAQKKAIELLIPGNSIQQANDAAVRIKVEGLIRLGILQGDIDELIEKQAHRQFYMHGLGHWLGLDVHDVGSYSKDCCNGDRNSKIRDRELKAGMVLTVEPGLYISPNSQVPEQYKGIGVRIEDDLLITEYGNKILTSAVPKEIEEIEKLMAE</sequence>
<evidence type="ECO:0000259" key="11">
    <source>
        <dbReference type="SMART" id="SM01011"/>
    </source>
</evidence>
<dbReference type="SUPFAM" id="SSF55920">
    <property type="entry name" value="Creatinase/aminopeptidase"/>
    <property type="match status" value="1"/>
</dbReference>
<dbReference type="EMBL" id="JBHTJN010000009">
    <property type="protein sequence ID" value="MFD0966239.1"/>
    <property type="molecule type" value="Genomic_DNA"/>
</dbReference>
<name>A0ABW3I8M9_9PAST</name>
<evidence type="ECO:0000313" key="13">
    <source>
        <dbReference type="Proteomes" id="UP001596996"/>
    </source>
</evidence>